<dbReference type="EMBL" id="JAUTXU010000007">
    <property type="protein sequence ID" value="KAK3723958.1"/>
    <property type="molecule type" value="Genomic_DNA"/>
</dbReference>
<sequence>MAQETGQYPALPPQYLDENEVECIENGTVSVWDFYLDHCRELKGAIIEDDCPICWESLNDAGKSIDQTRSEAWRPVKNDKCRHMFHAGCLKSIVGLGNSENGELSDTTEQREGEQYVSCPFRCCKWFDTEEAITKVEWMTDVIDIIQNNVYMKPVYEEWLPMNPSHVKCAYLLVAYAGLKDKRWRVKLSDPLTHHWISQMVGSALSYREFRVFEAIPEFASKRMFTPWYLSSVFNVYLALQRGELGDVESIMGRSAFDEEEMLV</sequence>
<name>A0ACC3NVJ6_9PEZI</name>
<organism evidence="1 2">
    <name type="scientific">Vermiconidia calcicola</name>
    <dbReference type="NCBI Taxonomy" id="1690605"/>
    <lineage>
        <taxon>Eukaryota</taxon>
        <taxon>Fungi</taxon>
        <taxon>Dikarya</taxon>
        <taxon>Ascomycota</taxon>
        <taxon>Pezizomycotina</taxon>
        <taxon>Dothideomycetes</taxon>
        <taxon>Dothideomycetidae</taxon>
        <taxon>Mycosphaerellales</taxon>
        <taxon>Extremaceae</taxon>
        <taxon>Vermiconidia</taxon>
    </lineage>
</organism>
<proteinExistence type="predicted"/>
<accession>A0ACC3NVJ6</accession>
<reference evidence="1" key="1">
    <citation type="submission" date="2023-07" db="EMBL/GenBank/DDBJ databases">
        <title>Black Yeasts Isolated from many extreme environments.</title>
        <authorList>
            <person name="Coleine C."/>
            <person name="Stajich J.E."/>
            <person name="Selbmann L."/>
        </authorList>
    </citation>
    <scope>NUCLEOTIDE SEQUENCE</scope>
    <source>
        <strain evidence="1">CCFEE 5714</strain>
    </source>
</reference>
<gene>
    <name evidence="1" type="ORF">LTR37_001442</name>
</gene>
<comment type="caution">
    <text evidence="1">The sequence shown here is derived from an EMBL/GenBank/DDBJ whole genome shotgun (WGS) entry which is preliminary data.</text>
</comment>
<dbReference type="Proteomes" id="UP001281147">
    <property type="component" value="Unassembled WGS sequence"/>
</dbReference>
<protein>
    <submittedName>
        <fullName evidence="1">Uncharacterized protein</fullName>
    </submittedName>
</protein>
<keyword evidence="2" id="KW-1185">Reference proteome</keyword>
<evidence type="ECO:0000313" key="1">
    <source>
        <dbReference type="EMBL" id="KAK3723958.1"/>
    </source>
</evidence>
<evidence type="ECO:0000313" key="2">
    <source>
        <dbReference type="Proteomes" id="UP001281147"/>
    </source>
</evidence>